<evidence type="ECO:0000313" key="5">
    <source>
        <dbReference type="EMBL" id="MCP1374752.1"/>
    </source>
</evidence>
<keyword evidence="3" id="KW-0812">Transmembrane</keyword>
<gene>
    <name evidence="5" type="ORF">NC595_11835</name>
</gene>
<dbReference type="Pfam" id="PF00990">
    <property type="entry name" value="GGDEF"/>
    <property type="match status" value="1"/>
</dbReference>
<dbReference type="InterPro" id="IPR011990">
    <property type="entry name" value="TPR-like_helical_dom_sf"/>
</dbReference>
<dbReference type="Gene3D" id="1.25.40.10">
    <property type="entry name" value="Tetratricopeptide repeat domain"/>
    <property type="match status" value="2"/>
</dbReference>
<proteinExistence type="predicted"/>
<evidence type="ECO:0000259" key="4">
    <source>
        <dbReference type="PROSITE" id="PS50887"/>
    </source>
</evidence>
<dbReference type="PANTHER" id="PTHR45138">
    <property type="entry name" value="REGULATORY COMPONENTS OF SENSORY TRANSDUCTION SYSTEM"/>
    <property type="match status" value="1"/>
</dbReference>
<dbReference type="CDD" id="cd01949">
    <property type="entry name" value="GGDEF"/>
    <property type="match status" value="1"/>
</dbReference>
<keyword evidence="3" id="KW-1133">Transmembrane helix</keyword>
<dbReference type="PROSITE" id="PS50887">
    <property type="entry name" value="GGDEF"/>
    <property type="match status" value="1"/>
</dbReference>
<sequence>MIGHADTAISDPTSYIQQTEELRTKNHPLFLTRLEEIHKVSSTLTEQQRWQLHYLDAWEALFEGDVAKSRQYFEEVISKSGDPNLSAKASALLLTSYGMTREYEKAFVLANELTSQLPGITDVPARLQVLTNLSQTFNLAGQTDLALKYAQMMAEATPPGASLCYPMTDRVFALSNAGKIGSDSPDFRQAVDACTSAGQPIITNSLWLDQGEHLLKEDKAAEDLVLLNRIQASLERNHFQSHMLSALVQRARAYERLGQDEKARKAALAAISLQEGDSPNEWLRYAYLVLYHVTKKQGDTSAALGYYERYVTQTQGYLNDVSARTLAFQLAKQQVLAKKLETEELSKQNAILKLQQQLDAKAVETGRLYIVLLLIGLTGIVLWLLRLKHSQLRFKRMATRDGLTGILNHQHFINESERQLRHLERKSGQASLLWMDLDHFKQINDTHGHAAGDAVLRHIVKVCNGHLRPGDLFGRLGGEEFGILLLECERDHAIAIADRIRLAIEGDPLEHEGMMLKVSASVGVASTCNAGHALQRLCRRADAALYRAKRDGRNRVIADAGEGTSVFA</sequence>
<dbReference type="RefSeq" id="WP_253566675.1">
    <property type="nucleotide sequence ID" value="NZ_JAMZEK010000002.1"/>
</dbReference>
<evidence type="ECO:0000256" key="1">
    <source>
        <dbReference type="ARBA" id="ARBA00012528"/>
    </source>
</evidence>
<dbReference type="EC" id="2.7.7.65" evidence="1"/>
<feature type="domain" description="GGDEF" evidence="4">
    <location>
        <begin position="428"/>
        <end position="561"/>
    </location>
</feature>
<protein>
    <recommendedName>
        <fullName evidence="1">diguanylate cyclase</fullName>
        <ecNumber evidence="1">2.7.7.65</ecNumber>
    </recommendedName>
</protein>
<dbReference type="InterPro" id="IPR043128">
    <property type="entry name" value="Rev_trsase/Diguanyl_cyclase"/>
</dbReference>
<comment type="catalytic activity">
    <reaction evidence="2">
        <text>2 GTP = 3',3'-c-di-GMP + 2 diphosphate</text>
        <dbReference type="Rhea" id="RHEA:24898"/>
        <dbReference type="ChEBI" id="CHEBI:33019"/>
        <dbReference type="ChEBI" id="CHEBI:37565"/>
        <dbReference type="ChEBI" id="CHEBI:58805"/>
        <dbReference type="EC" id="2.7.7.65"/>
    </reaction>
</comment>
<dbReference type="InterPro" id="IPR050469">
    <property type="entry name" value="Diguanylate_Cyclase"/>
</dbReference>
<keyword evidence="6" id="KW-1185">Reference proteome</keyword>
<dbReference type="EMBL" id="JAMZEK010000002">
    <property type="protein sequence ID" value="MCP1374752.1"/>
    <property type="molecule type" value="Genomic_DNA"/>
</dbReference>
<comment type="caution">
    <text evidence="5">The sequence shown here is derived from an EMBL/GenBank/DDBJ whole genome shotgun (WGS) entry which is preliminary data.</text>
</comment>
<name>A0ABT1FBK6_9GAMM</name>
<dbReference type="SMART" id="SM00267">
    <property type="entry name" value="GGDEF"/>
    <property type="match status" value="1"/>
</dbReference>
<dbReference type="Proteomes" id="UP001204615">
    <property type="component" value="Unassembled WGS sequence"/>
</dbReference>
<evidence type="ECO:0000313" key="6">
    <source>
        <dbReference type="Proteomes" id="UP001204615"/>
    </source>
</evidence>
<dbReference type="Gene3D" id="3.30.70.270">
    <property type="match status" value="1"/>
</dbReference>
<reference evidence="5 6" key="1">
    <citation type="submission" date="2022-06" db="EMBL/GenBank/DDBJ databases">
        <title>Dyella sp. Sa strain:Sa Genome sequencing.</title>
        <authorList>
            <person name="Park S."/>
        </authorList>
    </citation>
    <scope>NUCLEOTIDE SEQUENCE [LARGE SCALE GENOMIC DNA]</scope>
    <source>
        <strain evidence="5 6">Sa</strain>
    </source>
</reference>
<dbReference type="InterPro" id="IPR029787">
    <property type="entry name" value="Nucleotide_cyclase"/>
</dbReference>
<dbReference type="NCBIfam" id="TIGR00254">
    <property type="entry name" value="GGDEF"/>
    <property type="match status" value="1"/>
</dbReference>
<dbReference type="PANTHER" id="PTHR45138:SF9">
    <property type="entry name" value="DIGUANYLATE CYCLASE DGCM-RELATED"/>
    <property type="match status" value="1"/>
</dbReference>
<organism evidence="5 6">
    <name type="scientific">Dyella lutea</name>
    <dbReference type="NCBI Taxonomy" id="2950441"/>
    <lineage>
        <taxon>Bacteria</taxon>
        <taxon>Pseudomonadati</taxon>
        <taxon>Pseudomonadota</taxon>
        <taxon>Gammaproteobacteria</taxon>
        <taxon>Lysobacterales</taxon>
        <taxon>Rhodanobacteraceae</taxon>
        <taxon>Dyella</taxon>
    </lineage>
</organism>
<dbReference type="SUPFAM" id="SSF81901">
    <property type="entry name" value="HCP-like"/>
    <property type="match status" value="1"/>
</dbReference>
<feature type="transmembrane region" description="Helical" evidence="3">
    <location>
        <begin position="368"/>
        <end position="387"/>
    </location>
</feature>
<evidence type="ECO:0000256" key="3">
    <source>
        <dbReference type="SAM" id="Phobius"/>
    </source>
</evidence>
<dbReference type="InterPro" id="IPR000160">
    <property type="entry name" value="GGDEF_dom"/>
</dbReference>
<evidence type="ECO:0000256" key="2">
    <source>
        <dbReference type="ARBA" id="ARBA00034247"/>
    </source>
</evidence>
<keyword evidence="3" id="KW-0472">Membrane</keyword>
<dbReference type="SUPFAM" id="SSF55073">
    <property type="entry name" value="Nucleotide cyclase"/>
    <property type="match status" value="1"/>
</dbReference>
<accession>A0ABT1FBK6</accession>